<feature type="region of interest" description="Disordered" evidence="1">
    <location>
        <begin position="1"/>
        <end position="22"/>
    </location>
</feature>
<dbReference type="EMBL" id="CAWUON010000124">
    <property type="protein sequence ID" value="CAK7273876.1"/>
    <property type="molecule type" value="Genomic_DNA"/>
</dbReference>
<comment type="caution">
    <text evidence="2">The sequence shown here is derived from an EMBL/GenBank/DDBJ whole genome shotgun (WGS) entry which is preliminary data.</text>
</comment>
<gene>
    <name evidence="2" type="ORF">SEPCBS119000_005882</name>
</gene>
<reference evidence="2 3" key="1">
    <citation type="submission" date="2024-01" db="EMBL/GenBank/DDBJ databases">
        <authorList>
            <person name="Allen C."/>
            <person name="Tagirdzhanova G."/>
        </authorList>
    </citation>
    <scope>NUCLEOTIDE SEQUENCE [LARGE SCALE GENOMIC DNA]</scope>
    <source>
        <strain evidence="2 3">CBS 119000</strain>
    </source>
</reference>
<protein>
    <submittedName>
        <fullName evidence="2">Uncharacterized protein</fullName>
    </submittedName>
</protein>
<evidence type="ECO:0000313" key="2">
    <source>
        <dbReference type="EMBL" id="CAK7273876.1"/>
    </source>
</evidence>
<evidence type="ECO:0000256" key="1">
    <source>
        <dbReference type="SAM" id="MobiDB-lite"/>
    </source>
</evidence>
<evidence type="ECO:0000313" key="3">
    <source>
        <dbReference type="Proteomes" id="UP001642502"/>
    </source>
</evidence>
<accession>A0ABP0DZZ3</accession>
<organism evidence="2 3">
    <name type="scientific">Sporothrix epigloea</name>
    <dbReference type="NCBI Taxonomy" id="1892477"/>
    <lineage>
        <taxon>Eukaryota</taxon>
        <taxon>Fungi</taxon>
        <taxon>Dikarya</taxon>
        <taxon>Ascomycota</taxon>
        <taxon>Pezizomycotina</taxon>
        <taxon>Sordariomycetes</taxon>
        <taxon>Sordariomycetidae</taxon>
        <taxon>Ophiostomatales</taxon>
        <taxon>Ophiostomataceae</taxon>
        <taxon>Sporothrix</taxon>
    </lineage>
</organism>
<name>A0ABP0DZZ3_9PEZI</name>
<proteinExistence type="predicted"/>
<sequence>MSSQGLYTSEAPLTPLENVNNKPGCVSPSSLWSCSMSKEEQSVNGQYSENQLSLFVEIVYDNSTQQLWNTPDGTIPTPTPSVTLKPAAVPTARQNDAGFSPQPPPPSFREMWFLGNTTDGIVSREKAGEPTPFYITLLPSINATTAGLNTTLHHNTIPRIAADGYPEPLLNADGTGAPAIVYPLPFQQPLRLYDRGLPTEHFGFYTYFSKTIYVQSIEPGTIPLASDVNGGSLQIDANHIVTWLQTRFLVQVWTRLDNSTRLLRTQPSTFPYPITVTEDLHGGDFLGKGVFARKVSLSQQIEVTNTSPIIDNLLFGGSLINHGTNPTYGGSDGGTGGCQCTWTNFIELNGSIVA</sequence>
<dbReference type="Proteomes" id="UP001642502">
    <property type="component" value="Unassembled WGS sequence"/>
</dbReference>
<keyword evidence="3" id="KW-1185">Reference proteome</keyword>